<dbReference type="EC" id="4.1.1.20" evidence="7"/>
<evidence type="ECO:0000256" key="2">
    <source>
        <dbReference type="ARBA" id="ARBA00022793"/>
    </source>
</evidence>
<dbReference type="GO" id="GO:0009089">
    <property type="term" value="P:lysine biosynthetic process via diaminopimelate"/>
    <property type="evidence" value="ECO:0007669"/>
    <property type="project" value="InterPro"/>
</dbReference>
<dbReference type="SUPFAM" id="SSF51419">
    <property type="entry name" value="PLP-binding barrel"/>
    <property type="match status" value="1"/>
</dbReference>
<dbReference type="PANTHER" id="PTHR43727:SF2">
    <property type="entry name" value="GROUP IV DECARBOXYLASE"/>
    <property type="match status" value="1"/>
</dbReference>
<dbReference type="Pfam" id="PF00278">
    <property type="entry name" value="Orn_DAP_Arg_deC"/>
    <property type="match status" value="1"/>
</dbReference>
<keyword evidence="4 7" id="KW-0456">Lyase</keyword>
<dbReference type="PRINTS" id="PR01179">
    <property type="entry name" value="ODADCRBXLASE"/>
</dbReference>
<feature type="domain" description="Orn/DAP/Arg decarboxylase 2 N-terminal" evidence="6">
    <location>
        <begin position="38"/>
        <end position="271"/>
    </location>
</feature>
<dbReference type="SUPFAM" id="SSF50621">
    <property type="entry name" value="Alanine racemase C-terminal domain-like"/>
    <property type="match status" value="1"/>
</dbReference>
<dbReference type="InterPro" id="IPR000183">
    <property type="entry name" value="Orn/DAP/Arg_de-COase"/>
</dbReference>
<accession>A0A5J4SX23</accession>
<feature type="domain" description="Orn/DAP/Arg decarboxylase 2 C-terminal" evidence="5">
    <location>
        <begin position="18"/>
        <end position="388"/>
    </location>
</feature>
<evidence type="ECO:0000259" key="6">
    <source>
        <dbReference type="Pfam" id="PF02784"/>
    </source>
</evidence>
<evidence type="ECO:0000313" key="7">
    <source>
        <dbReference type="EMBL" id="KAA6350438.1"/>
    </source>
</evidence>
<proteinExistence type="inferred from homology"/>
<comment type="caution">
    <text evidence="7">The sequence shown here is derived from an EMBL/GenBank/DDBJ whole genome shotgun (WGS) entry which is preliminary data.</text>
</comment>
<protein>
    <submittedName>
        <fullName evidence="7">Diaminopimelate decarboxylase</fullName>
        <ecNumber evidence="7">4.1.1.20</ecNumber>
    </submittedName>
</protein>
<sequence length="414" mass="46084">MKSLFPIGGFRNIKTPFYYYDTKVLRDTLVCLNTEVAKFDNWCVHYAVKANANHKILTIIREAGLGVDCVSGGEIQAAIQANVPAGKIVYAGVGKSDWEINLGLERDIFCFNVESIAELEVINELAAAKNKVANVAFRINPDVGAHTHSHITTGLAENKFGINMKDMERVIDIAKNMQHVKFVGLHFHIGSQITDMDDFVALCKRVNELQMRLFAHGIVPEHINVGGGLGIDYQYPDRYPVPDFAGFFAVYAKHLNLRKEQTLHFELGRAILGQCGNLISRVLYVKEQTLHFELGRAIVGQCGNLISRVLYVKEGSSKKFVILDAGMTDLIRPALYQAYHKIENIVSEEAVEVYDVVGPICESSDVFGKAVELNKTHRGDVIAIRSAGAYGEIMSSMYNCREMPKGYISEELFS</sequence>
<dbReference type="AlphaFoldDB" id="A0A5J4SX23"/>
<evidence type="ECO:0000259" key="5">
    <source>
        <dbReference type="Pfam" id="PF00278"/>
    </source>
</evidence>
<dbReference type="Gene3D" id="2.40.37.10">
    <property type="entry name" value="Lyase, Ornithine Decarboxylase, Chain A, domain 1"/>
    <property type="match status" value="1"/>
</dbReference>
<dbReference type="CDD" id="cd06828">
    <property type="entry name" value="PLPDE_III_DapDC"/>
    <property type="match status" value="1"/>
</dbReference>
<dbReference type="PANTHER" id="PTHR43727">
    <property type="entry name" value="DIAMINOPIMELATE DECARBOXYLASE"/>
    <property type="match status" value="1"/>
</dbReference>
<evidence type="ECO:0000256" key="1">
    <source>
        <dbReference type="ARBA" id="ARBA00001933"/>
    </source>
</evidence>
<dbReference type="InterPro" id="IPR002986">
    <property type="entry name" value="DAP_deCOOHase_LysA"/>
</dbReference>
<dbReference type="Gene3D" id="3.20.20.10">
    <property type="entry name" value="Alanine racemase"/>
    <property type="match status" value="1"/>
</dbReference>
<dbReference type="EMBL" id="SNRY01000028">
    <property type="protein sequence ID" value="KAA6350438.1"/>
    <property type="molecule type" value="Genomic_DNA"/>
</dbReference>
<dbReference type="GO" id="GO:0008836">
    <property type="term" value="F:diaminopimelate decarboxylase activity"/>
    <property type="evidence" value="ECO:0007669"/>
    <property type="project" value="UniProtKB-EC"/>
</dbReference>
<name>A0A5J4SX23_9ZZZZ</name>
<dbReference type="HAMAP" id="MF_02120">
    <property type="entry name" value="LysA"/>
    <property type="match status" value="1"/>
</dbReference>
<evidence type="ECO:0000256" key="3">
    <source>
        <dbReference type="ARBA" id="ARBA00022898"/>
    </source>
</evidence>
<organism evidence="7">
    <name type="scientific">termite gut metagenome</name>
    <dbReference type="NCBI Taxonomy" id="433724"/>
    <lineage>
        <taxon>unclassified sequences</taxon>
        <taxon>metagenomes</taxon>
        <taxon>organismal metagenomes</taxon>
    </lineage>
</organism>
<dbReference type="InterPro" id="IPR029066">
    <property type="entry name" value="PLP-binding_barrel"/>
</dbReference>
<dbReference type="InterPro" id="IPR022653">
    <property type="entry name" value="De-COase2_pyr-phos_BS"/>
</dbReference>
<reference evidence="7" key="1">
    <citation type="submission" date="2019-03" db="EMBL/GenBank/DDBJ databases">
        <title>Single cell metagenomics reveals metabolic interactions within the superorganism composed of flagellate Streblomastix strix and complex community of Bacteroidetes bacteria on its surface.</title>
        <authorList>
            <person name="Treitli S.C."/>
            <person name="Kolisko M."/>
            <person name="Husnik F."/>
            <person name="Keeling P."/>
            <person name="Hampl V."/>
        </authorList>
    </citation>
    <scope>NUCLEOTIDE SEQUENCE</scope>
    <source>
        <strain evidence="7">STM</strain>
    </source>
</reference>
<dbReference type="PRINTS" id="PR01181">
    <property type="entry name" value="DAPDCRBXLASE"/>
</dbReference>
<dbReference type="Pfam" id="PF02784">
    <property type="entry name" value="Orn_Arg_deC_N"/>
    <property type="match status" value="1"/>
</dbReference>
<dbReference type="InterPro" id="IPR022644">
    <property type="entry name" value="De-COase2_N"/>
</dbReference>
<evidence type="ECO:0000256" key="4">
    <source>
        <dbReference type="ARBA" id="ARBA00023239"/>
    </source>
</evidence>
<keyword evidence="2" id="KW-0210">Decarboxylase</keyword>
<comment type="cofactor">
    <cofactor evidence="1">
        <name>pyridoxal 5'-phosphate</name>
        <dbReference type="ChEBI" id="CHEBI:597326"/>
    </cofactor>
</comment>
<dbReference type="InterPro" id="IPR009006">
    <property type="entry name" value="Ala_racemase/Decarboxylase_C"/>
</dbReference>
<gene>
    <name evidence="7" type="ORF">EZS27_002165</name>
</gene>
<keyword evidence="3" id="KW-0663">Pyridoxal phosphate</keyword>
<dbReference type="PROSITE" id="PS00878">
    <property type="entry name" value="ODR_DC_2_1"/>
    <property type="match status" value="1"/>
</dbReference>
<dbReference type="InterPro" id="IPR022643">
    <property type="entry name" value="De-COase2_C"/>
</dbReference>
<dbReference type="FunFam" id="3.20.20.10:FF:000003">
    <property type="entry name" value="Diaminopimelate decarboxylase"/>
    <property type="match status" value="1"/>
</dbReference>